<evidence type="ECO:0000256" key="1">
    <source>
        <dbReference type="SAM" id="SignalP"/>
    </source>
</evidence>
<name>A0A1Y6CDS1_9BACT</name>
<accession>A0A1Y6CDS1</accession>
<dbReference type="Gene3D" id="3.60.60.10">
    <property type="entry name" value="Penicillin V Acylase, Chain A"/>
    <property type="match status" value="1"/>
</dbReference>
<dbReference type="RefSeq" id="WP_132322601.1">
    <property type="nucleotide sequence ID" value="NZ_FWZT01000019.1"/>
</dbReference>
<dbReference type="InterPro" id="IPR047794">
    <property type="entry name" value="C45_proenzyme-like"/>
</dbReference>
<dbReference type="NCBIfam" id="NF040521">
    <property type="entry name" value="C45_proenzyme"/>
    <property type="match status" value="1"/>
</dbReference>
<dbReference type="OrthoDB" id="7059980at2"/>
<sequence>MNLLQKYVFVALLMSVLSESLTAQNNSDDLSLPDDQFGAPLYNLAIRNINSFSELWYFSSLDGIEPLSVREGASIASGVRLEYTESGVTRCVVPWGGDTLQLGYVENSELATSSEVYENARMISARQCIETFSTYQNPVTQVCIDSDLELVLGPDGVEGHCQYSEPAPLDCGNVAHGESEIRTRFALGTVPFGNTCQSQEQTSTCNNGVMSPWSGSYIHTTCVVEPSPEPSDCGNVSHGEVTRRVRFLEDQVEFGGSCLSEEQTSTCDNGVMSPWSGRFSHESCVVLAEPTLADCGDLKHGESQSRIRFLSATVEQGESCTLQTQTSTCNDGQMSDWSGSYTFEECNIIPNDDTELDISLAEDENSEPLYNLAFKDMLYPNSTKWYFASLNGSDPLSVRDAKNLGAEISLEYREDGSTLCTAVFGNDYLQLAYARNDEVINFDQSYSSASAFTAEQCLATFSTTSSTVHQKCLVNGQNLVLDNDGVTGHCIVPIETEKNCGDLAHGEETSRIRYLSATVLPGESCASEEQFATCNNGSLDFDGTFSFSSCDVSQDVNSAVTIDYTGTYYAVTIDYTKGKSRLDIGREYGEKIAAIYPDYEKNMDSLLDDVFTRRPWSPILEKVQNLRANLKEDYRDELEGLALAFNGVENNLGDGKLSRDELFLLNFFTDMTESGCSAVAAFGDASETGGTLIGRQVDWPEGGNRPLSKVPAVVTMKQGDKSFMGITFLGFMGVITAISDDNVFASSIYSETGLTYESVGRSSYGFDVRHSLENLGTADEVSAYLVDPIRNYIFDINIFVADPFHAMTVESNLGGVGTNIRRGIRYHDSVLHGGEVWNLPNTFGVVDSFLLEGNHNNHSNSSSNKNRLDYMNQELNSRIQDGVITMDDIQGISTFYTGTAPSRTDKGDIYNDTTIQIILFDTMNSKLKVFFRSSNTVDPDPEFIEIPFSF</sequence>
<feature type="chain" id="PRO_5013096904" evidence="1">
    <location>
        <begin position="24"/>
        <end position="950"/>
    </location>
</feature>
<proteinExistence type="predicted"/>
<dbReference type="Proteomes" id="UP000192907">
    <property type="component" value="Unassembled WGS sequence"/>
</dbReference>
<evidence type="ECO:0000313" key="2">
    <source>
        <dbReference type="EMBL" id="SMF58076.1"/>
    </source>
</evidence>
<dbReference type="EMBL" id="FWZT01000019">
    <property type="protein sequence ID" value="SMF58076.1"/>
    <property type="molecule type" value="Genomic_DNA"/>
</dbReference>
<keyword evidence="1" id="KW-0732">Signal</keyword>
<dbReference type="AlphaFoldDB" id="A0A1Y6CDS1"/>
<organism evidence="2 3">
    <name type="scientific">Pseudobacteriovorax antillogorgiicola</name>
    <dbReference type="NCBI Taxonomy" id="1513793"/>
    <lineage>
        <taxon>Bacteria</taxon>
        <taxon>Pseudomonadati</taxon>
        <taxon>Bdellovibrionota</taxon>
        <taxon>Oligoflexia</taxon>
        <taxon>Oligoflexales</taxon>
        <taxon>Pseudobacteriovoracaceae</taxon>
        <taxon>Pseudobacteriovorax</taxon>
    </lineage>
</organism>
<gene>
    <name evidence="2" type="ORF">SAMN06296036_11954</name>
</gene>
<protein>
    <submittedName>
        <fullName evidence="2">Uncharacterized protein</fullName>
    </submittedName>
</protein>
<feature type="signal peptide" evidence="1">
    <location>
        <begin position="1"/>
        <end position="23"/>
    </location>
</feature>
<evidence type="ECO:0000313" key="3">
    <source>
        <dbReference type="Proteomes" id="UP000192907"/>
    </source>
</evidence>
<reference evidence="3" key="1">
    <citation type="submission" date="2017-04" db="EMBL/GenBank/DDBJ databases">
        <authorList>
            <person name="Varghese N."/>
            <person name="Submissions S."/>
        </authorList>
    </citation>
    <scope>NUCLEOTIDE SEQUENCE [LARGE SCALE GENOMIC DNA]</scope>
    <source>
        <strain evidence="3">RKEM611</strain>
    </source>
</reference>
<keyword evidence="3" id="KW-1185">Reference proteome</keyword>
<dbReference type="STRING" id="1513793.SAMN06296036_11954"/>